<dbReference type="EMBL" id="CP044543">
    <property type="protein sequence ID" value="QFI72380.1"/>
    <property type="molecule type" value="Genomic_DNA"/>
</dbReference>
<sequence>MLCKGTPAKGVRRSLVRQSVCLLTAYDSIQQPLAAFTVPRMQDLADAHGYQRRSIHGDNWKRPRGWMKIEVIRAAIEENFDFVLWMDVDAVVLRNDVDVRTAAVDDADLHIAWHGPETSEIMAADFVPHFNSGVMLIRVNDWSRAFFKQVWDTGQLRHPWFDQATILHALGYDDCLGLGPDRPNEPNRSRLARLDTAWNSIPGLATAPDPIVHHYAGISNPSTRLRMVEADALTASMRERLDTDVREAIARQFGLWREDAAMRDWITEERDSALAGRSEILSERDQARAQLAAVLGSTSWRVTAPLRWARELFQRR</sequence>
<evidence type="ECO:0000313" key="4">
    <source>
        <dbReference type="EMBL" id="QFI72380.1"/>
    </source>
</evidence>
<feature type="domain" description="Nucleotide-diphospho-sugar transferase" evidence="3">
    <location>
        <begin position="64"/>
        <end position="172"/>
    </location>
</feature>
<dbReference type="Pfam" id="PF03407">
    <property type="entry name" value="Nucleotid_trans"/>
    <property type="match status" value="1"/>
</dbReference>
<protein>
    <recommendedName>
        <fullName evidence="3">Nucleotide-diphospho-sugar transferase domain-containing protein</fullName>
    </recommendedName>
</protein>
<dbReference type="InterPro" id="IPR008630">
    <property type="entry name" value="Glyco_trans_34"/>
</dbReference>
<evidence type="ECO:0000259" key="3">
    <source>
        <dbReference type="Pfam" id="PF03407"/>
    </source>
</evidence>
<organism evidence="4 5">
    <name type="scientific">Bradyrhizobium betae</name>
    <dbReference type="NCBI Taxonomy" id="244734"/>
    <lineage>
        <taxon>Bacteria</taxon>
        <taxon>Pseudomonadati</taxon>
        <taxon>Pseudomonadota</taxon>
        <taxon>Alphaproteobacteria</taxon>
        <taxon>Hyphomicrobiales</taxon>
        <taxon>Nitrobacteraceae</taxon>
        <taxon>Bradyrhizobium</taxon>
    </lineage>
</organism>
<dbReference type="GO" id="GO:0006487">
    <property type="term" value="P:protein N-linked glycosylation"/>
    <property type="evidence" value="ECO:0007669"/>
    <property type="project" value="TreeGrafter"/>
</dbReference>
<evidence type="ECO:0000313" key="5">
    <source>
        <dbReference type="Proteomes" id="UP000325641"/>
    </source>
</evidence>
<gene>
    <name evidence="4" type="ORF">F8237_08265</name>
</gene>
<dbReference type="GO" id="GO:0016020">
    <property type="term" value="C:membrane"/>
    <property type="evidence" value="ECO:0007669"/>
    <property type="project" value="InterPro"/>
</dbReference>
<evidence type="ECO:0000256" key="2">
    <source>
        <dbReference type="ARBA" id="ARBA00022679"/>
    </source>
</evidence>
<dbReference type="AlphaFoldDB" id="A0A5P6P251"/>
<keyword evidence="2" id="KW-0808">Transferase</keyword>
<reference evidence="5" key="1">
    <citation type="submission" date="2019-10" db="EMBL/GenBank/DDBJ databases">
        <title>Complete Genome Sequence of Bradyrhizobium betae type strain PL7HG1T.</title>
        <authorList>
            <person name="Bromfield E.S.P."/>
            <person name="Cloutier S."/>
        </authorList>
    </citation>
    <scope>NUCLEOTIDE SEQUENCE [LARGE SCALE GENOMIC DNA]</scope>
    <source>
        <strain evidence="5">PL7HG1</strain>
    </source>
</reference>
<dbReference type="Proteomes" id="UP000325641">
    <property type="component" value="Chromosome"/>
</dbReference>
<name>A0A5P6P251_9BRAD</name>
<dbReference type="InterPro" id="IPR005069">
    <property type="entry name" value="Nucl-diP-sugar_transferase"/>
</dbReference>
<evidence type="ECO:0000256" key="1">
    <source>
        <dbReference type="ARBA" id="ARBA00022676"/>
    </source>
</evidence>
<dbReference type="SUPFAM" id="SSF53448">
    <property type="entry name" value="Nucleotide-diphospho-sugar transferases"/>
    <property type="match status" value="1"/>
</dbReference>
<proteinExistence type="predicted"/>
<dbReference type="PANTHER" id="PTHR31306">
    <property type="entry name" value="ALPHA-1,6-MANNOSYLTRANSFERASE MNN11-RELATED"/>
    <property type="match status" value="1"/>
</dbReference>
<dbReference type="KEGG" id="bbet:F8237_08265"/>
<dbReference type="OrthoDB" id="8209706at2"/>
<accession>A0A5P6P251</accession>
<keyword evidence="1" id="KW-0328">Glycosyltransferase</keyword>
<dbReference type="PANTHER" id="PTHR31306:SF4">
    <property type="entry name" value="ALPHA-1,2-GALACTOSYLTRANSFERASE"/>
    <property type="match status" value="1"/>
</dbReference>
<dbReference type="InterPro" id="IPR029044">
    <property type="entry name" value="Nucleotide-diphossugar_trans"/>
</dbReference>
<dbReference type="Gene3D" id="3.90.550.10">
    <property type="entry name" value="Spore Coat Polysaccharide Biosynthesis Protein SpsA, Chain A"/>
    <property type="match status" value="1"/>
</dbReference>
<dbReference type="GO" id="GO:0016757">
    <property type="term" value="F:glycosyltransferase activity"/>
    <property type="evidence" value="ECO:0007669"/>
    <property type="project" value="UniProtKB-KW"/>
</dbReference>